<evidence type="ECO:0000256" key="6">
    <source>
        <dbReference type="ARBA" id="ARBA00047319"/>
    </source>
</evidence>
<dbReference type="FunFam" id="3.30.300.30:FF:000008">
    <property type="entry name" value="2,3-dihydroxybenzoate-AMP ligase"/>
    <property type="match status" value="1"/>
</dbReference>
<dbReference type="Proteomes" id="UP000801492">
    <property type="component" value="Unassembled WGS sequence"/>
</dbReference>
<keyword evidence="2" id="KW-0436">Ligase</keyword>
<dbReference type="SUPFAM" id="SSF56801">
    <property type="entry name" value="Acetyl-CoA synthetase-like"/>
    <property type="match status" value="1"/>
</dbReference>
<name>A0A8K0GG02_IGNLU</name>
<dbReference type="GO" id="GO:0031956">
    <property type="term" value="F:medium-chain fatty acid-CoA ligase activity"/>
    <property type="evidence" value="ECO:0007669"/>
    <property type="project" value="UniProtKB-EC"/>
</dbReference>
<dbReference type="PANTHER" id="PTHR43201">
    <property type="entry name" value="ACYL-COA SYNTHETASE"/>
    <property type="match status" value="1"/>
</dbReference>
<dbReference type="OrthoDB" id="10253115at2759"/>
<gene>
    <name evidence="10" type="ORF">ILUMI_08383</name>
</gene>
<evidence type="ECO:0000256" key="7">
    <source>
        <dbReference type="ARBA" id="ARBA00048277"/>
    </source>
</evidence>
<dbReference type="Gene3D" id="3.40.50.980">
    <property type="match status" value="2"/>
</dbReference>
<dbReference type="Pfam" id="PF00501">
    <property type="entry name" value="AMP-binding"/>
    <property type="match status" value="1"/>
</dbReference>
<dbReference type="PANTHER" id="PTHR43201:SF5">
    <property type="entry name" value="MEDIUM-CHAIN ACYL-COA LIGASE ACSF2, MITOCHONDRIAL"/>
    <property type="match status" value="1"/>
</dbReference>
<sequence>MTSPPRLSYFHNVGKDPLRALTIGYLLEITADKYPNQEAIISAEQNQRLTYQELIEAADKFAAGLNALGIKKGDRLGIWAPNLVEWYVIYLACARAGILMVAINPGSQAQEIEFCINKVGIKIIVCPYKGKYQNYYDILSKIIPELKSVETRKIANDQVSSLERIVIISEEKLGGTFQYKEVLGYANENNISRIQNIQHLIQPDDACLIQFSSGTTGQPKAAVISHFQVVNAGYEIGKRSGLNQKHHKICVQVPFFHVFGTSVSLISALNFGSTIVVGSPTYNPRENLKAIKNEGCTSVYGTPTMFIDLITMQKQLKLDISIEYALTGGAPCSPETFKQIRQVLNAKKVKSIYGLTEVSAVAFQSLMSDAEEFKLDLTVGYLAEHLEAKVVDEDNNILPINTPGELCIRGYCVMLGYWNEEEKTKEVIGADGWFRTGDKFVLQDDGYGMNIGRLKDVIIRGGENIYPKEVEDVLDTHPDIIESQVVGLRHERLGEEVCACVRLRSGTTVTEESLIAYCKGKIPFSKIPSKIRIVKEFPKTTSGKIKKYQLVKQFQ</sequence>
<feature type="domain" description="AMP-binding enzyme C-terminal" evidence="9">
    <location>
        <begin position="469"/>
        <end position="544"/>
    </location>
</feature>
<dbReference type="Pfam" id="PF13193">
    <property type="entry name" value="AMP-binding_C"/>
    <property type="match status" value="1"/>
</dbReference>
<dbReference type="AlphaFoldDB" id="A0A8K0GG02"/>
<comment type="catalytic activity">
    <reaction evidence="7">
        <text>a medium-chain fatty acid + ATP + CoA = a medium-chain fatty acyl-CoA + AMP + diphosphate</text>
        <dbReference type="Rhea" id="RHEA:48340"/>
        <dbReference type="ChEBI" id="CHEBI:30616"/>
        <dbReference type="ChEBI" id="CHEBI:33019"/>
        <dbReference type="ChEBI" id="CHEBI:57287"/>
        <dbReference type="ChEBI" id="CHEBI:59558"/>
        <dbReference type="ChEBI" id="CHEBI:90546"/>
        <dbReference type="ChEBI" id="CHEBI:456215"/>
        <dbReference type="EC" id="6.2.1.2"/>
    </reaction>
</comment>
<accession>A0A8K0GG02</accession>
<dbReference type="Gene3D" id="2.30.38.10">
    <property type="entry name" value="Luciferase, Domain 3"/>
    <property type="match status" value="1"/>
</dbReference>
<dbReference type="Gene3D" id="3.30.300.30">
    <property type="match status" value="1"/>
</dbReference>
<keyword evidence="11" id="KW-1185">Reference proteome</keyword>
<proteinExistence type="inferred from homology"/>
<comment type="caution">
    <text evidence="10">The sequence shown here is derived from an EMBL/GenBank/DDBJ whole genome shotgun (WGS) entry which is preliminary data.</text>
</comment>
<evidence type="ECO:0000259" key="9">
    <source>
        <dbReference type="Pfam" id="PF13193"/>
    </source>
</evidence>
<evidence type="ECO:0000313" key="11">
    <source>
        <dbReference type="Proteomes" id="UP000801492"/>
    </source>
</evidence>
<evidence type="ECO:0000256" key="5">
    <source>
        <dbReference type="ARBA" id="ARBA00039638"/>
    </source>
</evidence>
<comment type="catalytic activity">
    <reaction evidence="6">
        <text>octanoate + ATP + CoA = octanoyl-CoA + AMP + diphosphate</text>
        <dbReference type="Rhea" id="RHEA:33631"/>
        <dbReference type="ChEBI" id="CHEBI:25646"/>
        <dbReference type="ChEBI" id="CHEBI:30616"/>
        <dbReference type="ChEBI" id="CHEBI:33019"/>
        <dbReference type="ChEBI" id="CHEBI:57287"/>
        <dbReference type="ChEBI" id="CHEBI:57386"/>
        <dbReference type="ChEBI" id="CHEBI:456215"/>
    </reaction>
</comment>
<dbReference type="InterPro" id="IPR000873">
    <property type="entry name" value="AMP-dep_synth/lig_dom"/>
</dbReference>
<feature type="domain" description="AMP-dependent synthetase/ligase" evidence="8">
    <location>
        <begin position="28"/>
        <end position="418"/>
    </location>
</feature>
<dbReference type="EMBL" id="VTPC01003925">
    <property type="protein sequence ID" value="KAF2897796.1"/>
    <property type="molecule type" value="Genomic_DNA"/>
</dbReference>
<evidence type="ECO:0000313" key="10">
    <source>
        <dbReference type="EMBL" id="KAF2897796.1"/>
    </source>
</evidence>
<comment type="function">
    <text evidence="3">Acyl-CoA synthases catalyze the initial reaction in fatty acid metabolism, by forming a thioester with CoA. Has some preference toward medium-chain substrates. Plays a role in adipocyte differentiation.</text>
</comment>
<organism evidence="10 11">
    <name type="scientific">Ignelater luminosus</name>
    <name type="common">Cucubano</name>
    <name type="synonym">Pyrophorus luminosus</name>
    <dbReference type="NCBI Taxonomy" id="2038154"/>
    <lineage>
        <taxon>Eukaryota</taxon>
        <taxon>Metazoa</taxon>
        <taxon>Ecdysozoa</taxon>
        <taxon>Arthropoda</taxon>
        <taxon>Hexapoda</taxon>
        <taxon>Insecta</taxon>
        <taxon>Pterygota</taxon>
        <taxon>Neoptera</taxon>
        <taxon>Endopterygota</taxon>
        <taxon>Coleoptera</taxon>
        <taxon>Polyphaga</taxon>
        <taxon>Elateriformia</taxon>
        <taxon>Elateroidea</taxon>
        <taxon>Elateridae</taxon>
        <taxon>Agrypninae</taxon>
        <taxon>Pyrophorini</taxon>
        <taxon>Ignelater</taxon>
    </lineage>
</organism>
<evidence type="ECO:0000256" key="1">
    <source>
        <dbReference type="ARBA" id="ARBA00006432"/>
    </source>
</evidence>
<evidence type="ECO:0000256" key="2">
    <source>
        <dbReference type="ARBA" id="ARBA00022598"/>
    </source>
</evidence>
<evidence type="ECO:0000256" key="3">
    <source>
        <dbReference type="ARBA" id="ARBA00037247"/>
    </source>
</evidence>
<dbReference type="PROSITE" id="PS00455">
    <property type="entry name" value="AMP_BINDING"/>
    <property type="match status" value="1"/>
</dbReference>
<protein>
    <recommendedName>
        <fullName evidence="5">Medium-chain acyl-CoA ligase ACSF2, mitochondrial</fullName>
        <ecNumber evidence="4">6.2.1.2</ecNumber>
    </recommendedName>
</protein>
<dbReference type="InterPro" id="IPR025110">
    <property type="entry name" value="AMP-bd_C"/>
</dbReference>
<evidence type="ECO:0000259" key="8">
    <source>
        <dbReference type="Pfam" id="PF00501"/>
    </source>
</evidence>
<dbReference type="EC" id="6.2.1.2" evidence="4"/>
<dbReference type="GO" id="GO:0006631">
    <property type="term" value="P:fatty acid metabolic process"/>
    <property type="evidence" value="ECO:0007669"/>
    <property type="project" value="TreeGrafter"/>
</dbReference>
<dbReference type="InterPro" id="IPR020845">
    <property type="entry name" value="AMP-binding_CS"/>
</dbReference>
<evidence type="ECO:0000256" key="4">
    <source>
        <dbReference type="ARBA" id="ARBA00039009"/>
    </source>
</evidence>
<dbReference type="InterPro" id="IPR045851">
    <property type="entry name" value="AMP-bd_C_sf"/>
</dbReference>
<reference evidence="10" key="1">
    <citation type="submission" date="2019-08" db="EMBL/GenBank/DDBJ databases">
        <title>The genome of the North American firefly Photinus pyralis.</title>
        <authorList>
            <consortium name="Photinus pyralis genome working group"/>
            <person name="Fallon T.R."/>
            <person name="Sander Lower S.E."/>
            <person name="Weng J.-K."/>
        </authorList>
    </citation>
    <scope>NUCLEOTIDE SEQUENCE</scope>
    <source>
        <strain evidence="10">TRF0915ILg1</strain>
        <tissue evidence="10">Whole body</tissue>
    </source>
</reference>
<comment type="similarity">
    <text evidence="1">Belongs to the ATP-dependent AMP-binding enzyme family.</text>
</comment>